<protein>
    <submittedName>
        <fullName evidence="2">Uncharacterized protein</fullName>
    </submittedName>
</protein>
<keyword evidence="1" id="KW-1133">Transmembrane helix</keyword>
<organism evidence="2 3">
    <name type="scientific">Halorussus limi</name>
    <dbReference type="NCBI Taxonomy" id="2938695"/>
    <lineage>
        <taxon>Archaea</taxon>
        <taxon>Methanobacteriati</taxon>
        <taxon>Methanobacteriota</taxon>
        <taxon>Stenosarchaea group</taxon>
        <taxon>Halobacteria</taxon>
        <taxon>Halobacteriales</taxon>
        <taxon>Haladaptataceae</taxon>
        <taxon>Halorussus</taxon>
    </lineage>
</organism>
<accession>A0A8U0HU28</accession>
<keyword evidence="1" id="KW-0812">Transmembrane</keyword>
<proteinExistence type="predicted"/>
<evidence type="ECO:0000256" key="1">
    <source>
        <dbReference type="SAM" id="Phobius"/>
    </source>
</evidence>
<evidence type="ECO:0000313" key="2">
    <source>
        <dbReference type="EMBL" id="UPV74281.1"/>
    </source>
</evidence>
<evidence type="ECO:0000313" key="3">
    <source>
        <dbReference type="Proteomes" id="UP000830729"/>
    </source>
</evidence>
<sequence>MVRKLAVATLTVVLHLAANAAHGVPHAAIPVPLAAWQRAFVFGVVALAPLVALGFLWRGQSRAGAGLLAVSMAASLAFGLYFHFGAPNPDHVDAVRAGPWRSPFRTTAVLVAAIDAVGALVGLWLAYEAPDSSVGDRPPRIGPLPRLPLR</sequence>
<dbReference type="AlphaFoldDB" id="A0A8U0HU28"/>
<gene>
    <name evidence="2" type="ORF">M0R89_17305</name>
</gene>
<dbReference type="KEGG" id="halx:M0R89_17305"/>
<dbReference type="Proteomes" id="UP000830729">
    <property type="component" value="Chromosome"/>
</dbReference>
<feature type="transmembrane region" description="Helical" evidence="1">
    <location>
        <begin position="64"/>
        <end position="84"/>
    </location>
</feature>
<dbReference type="EMBL" id="CP096659">
    <property type="protein sequence ID" value="UPV74281.1"/>
    <property type="molecule type" value="Genomic_DNA"/>
</dbReference>
<dbReference type="RefSeq" id="WP_248650327.1">
    <property type="nucleotide sequence ID" value="NZ_CP096659.1"/>
</dbReference>
<feature type="transmembrane region" description="Helical" evidence="1">
    <location>
        <begin position="39"/>
        <end position="57"/>
    </location>
</feature>
<feature type="transmembrane region" description="Helical" evidence="1">
    <location>
        <begin position="104"/>
        <end position="127"/>
    </location>
</feature>
<keyword evidence="3" id="KW-1185">Reference proteome</keyword>
<keyword evidence="1" id="KW-0472">Membrane</keyword>
<reference evidence="2 3" key="1">
    <citation type="submission" date="2022-04" db="EMBL/GenBank/DDBJ databases">
        <title>Diverse halophilic archaea isolated from saline environments.</title>
        <authorList>
            <person name="Cui H.-L."/>
        </authorList>
    </citation>
    <scope>NUCLEOTIDE SEQUENCE [LARGE SCALE GENOMIC DNA]</scope>
    <source>
        <strain evidence="2 3">XZYJT49</strain>
    </source>
</reference>
<dbReference type="GeneID" id="72186994"/>
<name>A0A8U0HU28_9EURY</name>